<keyword evidence="2" id="KW-1185">Reference proteome</keyword>
<name>A0A1I2P3H4_9BACL</name>
<dbReference type="InterPro" id="IPR014054">
    <property type="entry name" value="Phage_regulatory_Rha"/>
</dbReference>
<protein>
    <submittedName>
        <fullName evidence="1">Phage regulatory protein, rha family</fullName>
    </submittedName>
</protein>
<dbReference type="STRING" id="269670.SAMN02982927_00674"/>
<reference evidence="2" key="1">
    <citation type="submission" date="2016-10" db="EMBL/GenBank/DDBJ databases">
        <authorList>
            <person name="Varghese N."/>
            <person name="Submissions S."/>
        </authorList>
    </citation>
    <scope>NUCLEOTIDE SEQUENCE [LARGE SCALE GENOMIC DNA]</scope>
    <source>
        <strain evidence="2">ATCC 700379</strain>
    </source>
</reference>
<evidence type="ECO:0000313" key="1">
    <source>
        <dbReference type="EMBL" id="SFG10113.1"/>
    </source>
</evidence>
<dbReference type="AlphaFoldDB" id="A0A1I2P3H4"/>
<sequence>MDSLVYQKNSAIVTDSLTIAKVFQKRHDKVLRDIKNLSCSEQFKVLNFGESSYFNKQGRKMPLYIIKENGFYILAMGYTGDKAMAFKEQYINEFQRMRTILESRKEHRLTLVSKQQNAIKDAVRTRIMLLYPSVRDNARRKYYARIYQQLKAKCGVESYRDINSLDFDFAMKFIQDWDSPKLASATISENLVKG</sequence>
<accession>A0A1I2P3H4</accession>
<evidence type="ECO:0000313" key="2">
    <source>
        <dbReference type="Proteomes" id="UP000198752"/>
    </source>
</evidence>
<dbReference type="Proteomes" id="UP000198752">
    <property type="component" value="Unassembled WGS sequence"/>
</dbReference>
<organism evidence="1 2">
    <name type="scientific">Sporolactobacillus nakayamae</name>
    <dbReference type="NCBI Taxonomy" id="269670"/>
    <lineage>
        <taxon>Bacteria</taxon>
        <taxon>Bacillati</taxon>
        <taxon>Bacillota</taxon>
        <taxon>Bacilli</taxon>
        <taxon>Bacillales</taxon>
        <taxon>Sporolactobacillaceae</taxon>
        <taxon>Sporolactobacillus</taxon>
    </lineage>
</organism>
<dbReference type="RefSeq" id="WP_177184609.1">
    <property type="nucleotide sequence ID" value="NZ_FOOY01000004.1"/>
</dbReference>
<dbReference type="EMBL" id="FOOY01000004">
    <property type="protein sequence ID" value="SFG10113.1"/>
    <property type="molecule type" value="Genomic_DNA"/>
</dbReference>
<proteinExistence type="predicted"/>
<gene>
    <name evidence="1" type="ORF">SAMN02982927_00674</name>
</gene>
<dbReference type="Pfam" id="PF09669">
    <property type="entry name" value="Phage_pRha"/>
    <property type="match status" value="1"/>
</dbReference>
<dbReference type="NCBIfam" id="TIGR02681">
    <property type="entry name" value="phage_pRha"/>
    <property type="match status" value="1"/>
</dbReference>